<dbReference type="EMBL" id="JBHSBA010000016">
    <property type="protein sequence ID" value="MFC4128931.1"/>
    <property type="molecule type" value="Genomic_DNA"/>
</dbReference>
<keyword evidence="2" id="KW-1185">Reference proteome</keyword>
<evidence type="ECO:0000313" key="2">
    <source>
        <dbReference type="Proteomes" id="UP001595767"/>
    </source>
</evidence>
<proteinExistence type="predicted"/>
<sequence length="221" mass="23255">MTAPNEPIPNGSIQPGDFTDFQAMTAEDVETSLKAGAKVSYGNAQNTHGVEVRSRIDGAYDAITVVEGYADQAVTDAQAAANAAANAVDIADKAYINSSFWIIECVVASAAVVLGDNELLLGPVLNVPDDQDAFLTDVHIALLTQPAGMTIDCKKWNATGTAHTTFTSAVIGANVTRYNIPLLEVPVLDKERFFYTVPTITGSTAPQVLQIAVAGVFTPKP</sequence>
<evidence type="ECO:0000313" key="1">
    <source>
        <dbReference type="EMBL" id="MFC4128931.1"/>
    </source>
</evidence>
<dbReference type="RefSeq" id="WP_378554812.1">
    <property type="nucleotide sequence ID" value="NZ_JBHSBA010000016.1"/>
</dbReference>
<reference evidence="2" key="1">
    <citation type="journal article" date="2019" name="Int. J. Syst. Evol. Microbiol.">
        <title>The Global Catalogue of Microorganisms (GCM) 10K type strain sequencing project: providing services to taxonomists for standard genome sequencing and annotation.</title>
        <authorList>
            <consortium name="The Broad Institute Genomics Platform"/>
            <consortium name="The Broad Institute Genome Sequencing Center for Infectious Disease"/>
            <person name="Wu L."/>
            <person name="Ma J."/>
        </authorList>
    </citation>
    <scope>NUCLEOTIDE SEQUENCE [LARGE SCALE GENOMIC DNA]</scope>
    <source>
        <strain evidence="2">CGMCC 4.7204</strain>
    </source>
</reference>
<organism evidence="1 2">
    <name type="scientific">Nocardia rhizosphaerae</name>
    <dbReference type="NCBI Taxonomy" id="1691571"/>
    <lineage>
        <taxon>Bacteria</taxon>
        <taxon>Bacillati</taxon>
        <taxon>Actinomycetota</taxon>
        <taxon>Actinomycetes</taxon>
        <taxon>Mycobacteriales</taxon>
        <taxon>Nocardiaceae</taxon>
        <taxon>Nocardia</taxon>
    </lineage>
</organism>
<gene>
    <name evidence="1" type="ORF">ACFOW8_28775</name>
</gene>
<comment type="caution">
    <text evidence="1">The sequence shown here is derived from an EMBL/GenBank/DDBJ whole genome shotgun (WGS) entry which is preliminary data.</text>
</comment>
<dbReference type="Proteomes" id="UP001595767">
    <property type="component" value="Unassembled WGS sequence"/>
</dbReference>
<protein>
    <submittedName>
        <fullName evidence="1">Uncharacterized protein</fullName>
    </submittedName>
</protein>
<accession>A0ABV8LEK9</accession>
<name>A0ABV8LEK9_9NOCA</name>